<proteinExistence type="predicted"/>
<reference evidence="2" key="2">
    <citation type="submission" date="2017-02" db="UniProtKB">
        <authorList>
            <consortium name="WormBaseParasite"/>
        </authorList>
    </citation>
    <scope>IDENTIFICATION</scope>
</reference>
<protein>
    <submittedName>
        <fullName evidence="2">DUF1738 domain-containing protein</fullName>
    </submittedName>
</protein>
<dbReference type="Proteomes" id="UP000035642">
    <property type="component" value="Unassembled WGS sequence"/>
</dbReference>
<keyword evidence="1" id="KW-1185">Reference proteome</keyword>
<reference evidence="1" key="1">
    <citation type="submission" date="2012-09" db="EMBL/GenBank/DDBJ databases">
        <authorList>
            <person name="Martin A.A."/>
        </authorList>
    </citation>
    <scope>NUCLEOTIDE SEQUENCE</scope>
</reference>
<dbReference type="WBParaSite" id="ACAC_0000413101-mRNA-1">
    <property type="protein sequence ID" value="ACAC_0000413101-mRNA-1"/>
    <property type="gene ID" value="ACAC_0000413101"/>
</dbReference>
<accession>A0A0K0D236</accession>
<dbReference type="AlphaFoldDB" id="A0A0K0D236"/>
<organism evidence="1 2">
    <name type="scientific">Angiostrongylus cantonensis</name>
    <name type="common">Rat lungworm</name>
    <dbReference type="NCBI Taxonomy" id="6313"/>
    <lineage>
        <taxon>Eukaryota</taxon>
        <taxon>Metazoa</taxon>
        <taxon>Ecdysozoa</taxon>
        <taxon>Nematoda</taxon>
        <taxon>Chromadorea</taxon>
        <taxon>Rhabditida</taxon>
        <taxon>Rhabditina</taxon>
        <taxon>Rhabditomorpha</taxon>
        <taxon>Strongyloidea</taxon>
        <taxon>Metastrongylidae</taxon>
        <taxon>Angiostrongylus</taxon>
    </lineage>
</organism>
<sequence length="84" mass="9556">MKIGGSTENHDENVAYCLIMYGENLWVSHVSLVLRRNGEKKMVMDNVIPVKVFVGTRSLKENELLENAQECAELSVESNEVRFL</sequence>
<evidence type="ECO:0000313" key="2">
    <source>
        <dbReference type="WBParaSite" id="ACAC_0000413101-mRNA-1"/>
    </source>
</evidence>
<name>A0A0K0D236_ANGCA</name>
<evidence type="ECO:0000313" key="1">
    <source>
        <dbReference type="Proteomes" id="UP000035642"/>
    </source>
</evidence>